<evidence type="ECO:0000313" key="22">
    <source>
        <dbReference type="EMBL" id="SNR74925.1"/>
    </source>
</evidence>
<dbReference type="InterPro" id="IPR014729">
    <property type="entry name" value="Rossmann-like_a/b/a_fold"/>
</dbReference>
<evidence type="ECO:0000256" key="4">
    <source>
        <dbReference type="ARBA" id="ARBA00007103"/>
    </source>
</evidence>
<feature type="domain" description="tRNA synthetases class I catalytic" evidence="20">
    <location>
        <begin position="324"/>
        <end position="607"/>
    </location>
</feature>
<keyword evidence="12" id="KW-0067">ATP-binding</keyword>
<keyword evidence="7" id="KW-0028">Amino-acid biosynthesis</keyword>
<evidence type="ECO:0000259" key="19">
    <source>
        <dbReference type="Pfam" id="PF00291"/>
    </source>
</evidence>
<dbReference type="RefSeq" id="WP_089272402.1">
    <property type="nucleotide sequence ID" value="NZ_FZOC01000002.1"/>
</dbReference>
<dbReference type="CDD" id="cd01561">
    <property type="entry name" value="CBS_like"/>
    <property type="match status" value="1"/>
</dbReference>
<comment type="cofactor">
    <cofactor evidence="2">
        <name>Zn(2+)</name>
        <dbReference type="ChEBI" id="CHEBI:29105"/>
    </cofactor>
</comment>
<dbReference type="SUPFAM" id="SSF53686">
    <property type="entry name" value="Tryptophan synthase beta subunit-like PLP-dependent enzymes"/>
    <property type="match status" value="1"/>
</dbReference>
<dbReference type="InterPro" id="IPR009080">
    <property type="entry name" value="tRNAsynth_Ia_anticodon-bd"/>
</dbReference>
<reference evidence="22 23" key="1">
    <citation type="submission" date="2017-06" db="EMBL/GenBank/DDBJ databases">
        <authorList>
            <person name="Kim H.J."/>
            <person name="Triplett B.A."/>
        </authorList>
    </citation>
    <scope>NUCLEOTIDE SEQUENCE [LARGE SCALE GENOMIC DNA]</scope>
    <source>
        <strain evidence="22 23">DSM 13116</strain>
    </source>
</reference>
<feature type="modified residue" description="N6-(pyridoxal phosphate)lysine" evidence="18">
    <location>
        <position position="43"/>
    </location>
</feature>
<keyword evidence="14 22" id="KW-0030">Aminoacyl-tRNA synthetase</keyword>
<keyword evidence="15" id="KW-0198">Cysteine biosynthesis</keyword>
<evidence type="ECO:0000256" key="17">
    <source>
        <dbReference type="PIRSR" id="PIRSR605856-50"/>
    </source>
</evidence>
<dbReference type="InterPro" id="IPR036052">
    <property type="entry name" value="TrpB-like_PALP_sf"/>
</dbReference>
<evidence type="ECO:0000256" key="11">
    <source>
        <dbReference type="ARBA" id="ARBA00022833"/>
    </source>
</evidence>
<evidence type="ECO:0000256" key="9">
    <source>
        <dbReference type="ARBA" id="ARBA00022723"/>
    </source>
</evidence>
<comment type="catalytic activity">
    <reaction evidence="16">
        <text>O-acetyl-L-serine + hydrogen sulfide = L-cysteine + acetate</text>
        <dbReference type="Rhea" id="RHEA:14829"/>
        <dbReference type="ChEBI" id="CHEBI:29919"/>
        <dbReference type="ChEBI" id="CHEBI:30089"/>
        <dbReference type="ChEBI" id="CHEBI:35235"/>
        <dbReference type="ChEBI" id="CHEBI:58340"/>
        <dbReference type="EC" id="2.5.1.47"/>
    </reaction>
</comment>
<evidence type="ECO:0000256" key="3">
    <source>
        <dbReference type="ARBA" id="ARBA00004962"/>
    </source>
</evidence>
<dbReference type="InterPro" id="IPR056411">
    <property type="entry name" value="CysS_C"/>
</dbReference>
<evidence type="ECO:0000259" key="21">
    <source>
        <dbReference type="Pfam" id="PF23493"/>
    </source>
</evidence>
<dbReference type="PROSITE" id="PS00901">
    <property type="entry name" value="CYS_SYNTHASE"/>
    <property type="match status" value="1"/>
</dbReference>
<feature type="binding site" evidence="17">
    <location>
        <begin position="178"/>
        <end position="182"/>
    </location>
    <ligand>
        <name>pyridoxal 5'-phosphate</name>
        <dbReference type="ChEBI" id="CHEBI:597326"/>
    </ligand>
</feature>
<evidence type="ECO:0000256" key="18">
    <source>
        <dbReference type="PIRSR" id="PIRSR605856-51"/>
    </source>
</evidence>
<dbReference type="GO" id="GO:0006535">
    <property type="term" value="P:cysteine biosynthetic process from serine"/>
    <property type="evidence" value="ECO:0007669"/>
    <property type="project" value="InterPro"/>
</dbReference>
<dbReference type="Pfam" id="PF01406">
    <property type="entry name" value="tRNA-synt_1e"/>
    <property type="match status" value="1"/>
</dbReference>
<keyword evidence="13 17" id="KW-0663">Pyridoxal phosphate</keyword>
<evidence type="ECO:0000259" key="20">
    <source>
        <dbReference type="Pfam" id="PF01406"/>
    </source>
</evidence>
<dbReference type="InterPro" id="IPR050214">
    <property type="entry name" value="Cys_Synth/Cystath_Beta-Synth"/>
</dbReference>
<keyword evidence="9" id="KW-0479">Metal-binding</keyword>
<dbReference type="SUPFAM" id="SSF47323">
    <property type="entry name" value="Anticodon-binding domain of a subclass of class I aminoacyl-tRNA synthetases"/>
    <property type="match status" value="1"/>
</dbReference>
<dbReference type="EC" id="2.5.1.47" evidence="5"/>
<dbReference type="PANTHER" id="PTHR10314">
    <property type="entry name" value="CYSTATHIONINE BETA-SYNTHASE"/>
    <property type="match status" value="1"/>
</dbReference>
<dbReference type="GO" id="GO:0006418">
    <property type="term" value="P:tRNA aminoacylation for protein translation"/>
    <property type="evidence" value="ECO:0007669"/>
    <property type="project" value="InterPro"/>
</dbReference>
<dbReference type="UniPathway" id="UPA00136">
    <property type="reaction ID" value="UER00200"/>
</dbReference>
<proteinExistence type="inferred from homology"/>
<dbReference type="Gene3D" id="3.40.50.620">
    <property type="entry name" value="HUPs"/>
    <property type="match status" value="1"/>
</dbReference>
<dbReference type="GO" id="GO:0046872">
    <property type="term" value="F:metal ion binding"/>
    <property type="evidence" value="ECO:0007669"/>
    <property type="project" value="UniProtKB-KW"/>
</dbReference>
<dbReference type="EMBL" id="FZOC01000002">
    <property type="protein sequence ID" value="SNR74925.1"/>
    <property type="molecule type" value="Genomic_DNA"/>
</dbReference>
<evidence type="ECO:0000256" key="7">
    <source>
        <dbReference type="ARBA" id="ARBA00022605"/>
    </source>
</evidence>
<evidence type="ECO:0000256" key="14">
    <source>
        <dbReference type="ARBA" id="ARBA00023146"/>
    </source>
</evidence>
<comment type="cofactor">
    <cofactor evidence="1 17">
        <name>pyridoxal 5'-phosphate</name>
        <dbReference type="ChEBI" id="CHEBI:597326"/>
    </cofactor>
</comment>
<accession>A0A238YUW1</accession>
<dbReference type="Proteomes" id="UP000198324">
    <property type="component" value="Unassembled WGS sequence"/>
</dbReference>
<keyword evidence="6" id="KW-0436">Ligase</keyword>
<dbReference type="InterPro" id="IPR001926">
    <property type="entry name" value="TrpB-like_PALP"/>
</dbReference>
<keyword evidence="10" id="KW-0547">Nucleotide-binding</keyword>
<keyword evidence="8" id="KW-0808">Transferase</keyword>
<dbReference type="GO" id="GO:0004124">
    <property type="term" value="F:cysteine synthase activity"/>
    <property type="evidence" value="ECO:0007669"/>
    <property type="project" value="UniProtKB-EC"/>
</dbReference>
<dbReference type="AlphaFoldDB" id="A0A238YUW1"/>
<feature type="domain" description="Cysteinyl-tRNA ligase anticodon binding" evidence="21">
    <location>
        <begin position="725"/>
        <end position="767"/>
    </location>
</feature>
<evidence type="ECO:0000256" key="5">
    <source>
        <dbReference type="ARBA" id="ARBA00012681"/>
    </source>
</evidence>
<dbReference type="GO" id="GO:0004812">
    <property type="term" value="F:aminoacyl-tRNA ligase activity"/>
    <property type="evidence" value="ECO:0007669"/>
    <property type="project" value="UniProtKB-KW"/>
</dbReference>
<dbReference type="Gene3D" id="1.20.120.1910">
    <property type="entry name" value="Cysteine-tRNA ligase, C-terminal anti-codon recognition domain"/>
    <property type="match status" value="1"/>
</dbReference>
<evidence type="ECO:0000256" key="13">
    <source>
        <dbReference type="ARBA" id="ARBA00022898"/>
    </source>
</evidence>
<sequence>MERTDILRLVGGTPLVEIRRLNPHSGVKIMAKLECMNPGGSIKDRVAAAMIEAAEHSGELVPGKTIIEATSGNTGIGLAMVAAVKGYKMCLIMPDSASEERKRIMRAYGAEIRLTPGRLGTDGAIELAYRLARTEPDTYVLMDQFNNPNSIAAHYNGTGPEIWEQTGGSVTHVVAALGTSGTAMGLAKSMHEHPGVAVCAIEPFAGHKIQGLKNMHESYPPGIYNKKALDRILRVEDEEAFECCRRLAREEGLFMGMSSGAALAGALKLAAELAAEGRGGYIVVIFPDGGERYLSTPLFAPKSKDGLRLMNLATGGKTHLDASGALHVYCIGPSLDEPDEPDAWRRFVLSDVLVRHLRARGLEARLAVGLADLDDRTLAAARAAGLSRAQYAEGAVARITARAAELGALPDTVFESASASVPRALEICRKLLGKGLAYEKLRSVYFDVRRDPRYGAMKLMDMDGLSVGKTVDLGDYVKDNPLDFTLLKRATLQDLKLGDIIETEWGNVRPSWFMQVAVAGLAALGRVDVLVGGEEHQFPHLENLRAIWSAAGVEVKAWLADRKISRPEGGEPVSLERLMELAGGAAALRLWLLSSSYRKSLAAGEQSLSMWARNWHKVQEAACALRLALGDEAASGQDREAGPAEEVEQAVFDLKAALTAACEDDLSLHRYWPGLFTFVRRVNAWITAGRLNRAGAAACLKQLEAADAVLGILDASRMPVACGCLPDAVRTLVDRREAARKAKDFAASDELRGELAALGYRVEDTAQGPRVYRRDAARQDA</sequence>
<dbReference type="Pfam" id="PF23493">
    <property type="entry name" value="CysS_C"/>
    <property type="match status" value="1"/>
</dbReference>
<dbReference type="FunFam" id="3.40.50.1100:FF:000003">
    <property type="entry name" value="Cystathionine beta-synthase"/>
    <property type="match status" value="1"/>
</dbReference>
<dbReference type="InterPro" id="IPR001216">
    <property type="entry name" value="P-phosphate_BS"/>
</dbReference>
<feature type="binding site" evidence="17">
    <location>
        <position position="258"/>
    </location>
    <ligand>
        <name>pyridoxal 5'-phosphate</name>
        <dbReference type="ChEBI" id="CHEBI:597326"/>
    </ligand>
</feature>
<dbReference type="InterPro" id="IPR005856">
    <property type="entry name" value="Cys_synth"/>
</dbReference>
<feature type="binding site" evidence="17">
    <location>
        <position position="73"/>
    </location>
    <ligand>
        <name>pyridoxal 5'-phosphate</name>
        <dbReference type="ChEBI" id="CHEBI:597326"/>
    </ligand>
</feature>
<evidence type="ECO:0000256" key="10">
    <source>
        <dbReference type="ARBA" id="ARBA00022741"/>
    </source>
</evidence>
<dbReference type="NCBIfam" id="TIGR01136">
    <property type="entry name" value="cysKM"/>
    <property type="match status" value="1"/>
</dbReference>
<keyword evidence="11" id="KW-0862">Zinc</keyword>
<dbReference type="Gene3D" id="3.40.50.1100">
    <property type="match status" value="2"/>
</dbReference>
<evidence type="ECO:0000313" key="23">
    <source>
        <dbReference type="Proteomes" id="UP000198324"/>
    </source>
</evidence>
<evidence type="ECO:0000256" key="16">
    <source>
        <dbReference type="ARBA" id="ARBA00047931"/>
    </source>
</evidence>
<evidence type="ECO:0000256" key="6">
    <source>
        <dbReference type="ARBA" id="ARBA00022598"/>
    </source>
</evidence>
<dbReference type="OrthoDB" id="9815130at2"/>
<protein>
    <recommendedName>
        <fullName evidence="5">cysteine synthase</fullName>
        <ecNumber evidence="5">2.5.1.47</ecNumber>
    </recommendedName>
</protein>
<keyword evidence="23" id="KW-1185">Reference proteome</keyword>
<dbReference type="InterPro" id="IPR032678">
    <property type="entry name" value="tRNA-synt_1_cat_dom"/>
</dbReference>
<name>A0A238YUW1_9BACT</name>
<evidence type="ECO:0000256" key="1">
    <source>
        <dbReference type="ARBA" id="ARBA00001933"/>
    </source>
</evidence>
<dbReference type="Pfam" id="PF00291">
    <property type="entry name" value="PALP"/>
    <property type="match status" value="1"/>
</dbReference>
<gene>
    <name evidence="22" type="ORF">SAMN04488503_1016</name>
</gene>
<evidence type="ECO:0000256" key="15">
    <source>
        <dbReference type="ARBA" id="ARBA00023192"/>
    </source>
</evidence>
<dbReference type="SUPFAM" id="SSF52374">
    <property type="entry name" value="Nucleotidylyl transferase"/>
    <property type="match status" value="1"/>
</dbReference>
<evidence type="ECO:0000256" key="12">
    <source>
        <dbReference type="ARBA" id="ARBA00022840"/>
    </source>
</evidence>
<organism evidence="22 23">
    <name type="scientific">Humidesulfovibrio mexicanus</name>
    <dbReference type="NCBI Taxonomy" id="147047"/>
    <lineage>
        <taxon>Bacteria</taxon>
        <taxon>Pseudomonadati</taxon>
        <taxon>Thermodesulfobacteriota</taxon>
        <taxon>Desulfovibrionia</taxon>
        <taxon>Desulfovibrionales</taxon>
        <taxon>Desulfovibrionaceae</taxon>
        <taxon>Humidesulfovibrio</taxon>
    </lineage>
</organism>
<evidence type="ECO:0000256" key="8">
    <source>
        <dbReference type="ARBA" id="ARBA00022679"/>
    </source>
</evidence>
<comment type="similarity">
    <text evidence="4">Belongs to the cysteine synthase/cystathionine beta-synthase family.</text>
</comment>
<feature type="domain" description="Tryptophan synthase beta chain-like PALP" evidence="19">
    <location>
        <begin position="7"/>
        <end position="288"/>
    </location>
</feature>
<dbReference type="GO" id="GO:0005524">
    <property type="term" value="F:ATP binding"/>
    <property type="evidence" value="ECO:0007669"/>
    <property type="project" value="UniProtKB-KW"/>
</dbReference>
<evidence type="ECO:0000256" key="2">
    <source>
        <dbReference type="ARBA" id="ARBA00001947"/>
    </source>
</evidence>
<comment type="pathway">
    <text evidence="3">Amino-acid biosynthesis; L-cysteine biosynthesis; L-cysteine from L-serine: step 2/2.</text>
</comment>